<evidence type="ECO:0000313" key="3">
    <source>
        <dbReference type="EMBL" id="AJQ95237.1"/>
    </source>
</evidence>
<dbReference type="InterPro" id="IPR001623">
    <property type="entry name" value="DnaJ_domain"/>
</dbReference>
<dbReference type="RefSeq" id="WP_044617577.1">
    <property type="nucleotide sequence ID" value="NZ_CP007142.1"/>
</dbReference>
<keyword evidence="4" id="KW-1185">Reference proteome</keyword>
<dbReference type="HOGENOM" id="CLU_103241_0_0_6"/>
<evidence type="ECO:0000259" key="2">
    <source>
        <dbReference type="PROSITE" id="PS50076"/>
    </source>
</evidence>
<gene>
    <name evidence="3" type="ORF">YC6258_03201</name>
</gene>
<dbReference type="Proteomes" id="UP000032266">
    <property type="component" value="Chromosome"/>
</dbReference>
<dbReference type="CDD" id="cd06257">
    <property type="entry name" value="DnaJ"/>
    <property type="match status" value="1"/>
</dbReference>
<organism evidence="3 4">
    <name type="scientific">Gynuella sunshinyii YC6258</name>
    <dbReference type="NCBI Taxonomy" id="1445510"/>
    <lineage>
        <taxon>Bacteria</taxon>
        <taxon>Pseudomonadati</taxon>
        <taxon>Pseudomonadota</taxon>
        <taxon>Gammaproteobacteria</taxon>
        <taxon>Oceanospirillales</taxon>
        <taxon>Saccharospirillaceae</taxon>
        <taxon>Gynuella</taxon>
    </lineage>
</organism>
<dbReference type="SUPFAM" id="SSF46565">
    <property type="entry name" value="Chaperone J-domain"/>
    <property type="match status" value="1"/>
</dbReference>
<dbReference type="InterPro" id="IPR036869">
    <property type="entry name" value="J_dom_sf"/>
</dbReference>
<evidence type="ECO:0000313" key="4">
    <source>
        <dbReference type="Proteomes" id="UP000032266"/>
    </source>
</evidence>
<dbReference type="SMART" id="SM00271">
    <property type="entry name" value="DnaJ"/>
    <property type="match status" value="1"/>
</dbReference>
<dbReference type="OrthoDB" id="581986at2"/>
<dbReference type="Gene3D" id="1.10.287.110">
    <property type="entry name" value="DnaJ domain"/>
    <property type="match status" value="1"/>
</dbReference>
<reference evidence="3 4" key="1">
    <citation type="submission" date="2014-01" db="EMBL/GenBank/DDBJ databases">
        <title>Full genme sequencing of cellulolytic bacterium Gynuella sunshinyii YC6258T gen. nov., sp. nov.</title>
        <authorList>
            <person name="Khan H."/>
            <person name="Chung E.J."/>
            <person name="Chung Y.R."/>
        </authorList>
    </citation>
    <scope>NUCLEOTIDE SEQUENCE [LARGE SCALE GENOMIC DNA]</scope>
    <source>
        <strain evidence="3 4">YC6258</strain>
    </source>
</reference>
<dbReference type="Pfam" id="PF12339">
    <property type="entry name" value="DNAJ_related"/>
    <property type="match status" value="1"/>
</dbReference>
<evidence type="ECO:0000256" key="1">
    <source>
        <dbReference type="ARBA" id="ARBA00023186"/>
    </source>
</evidence>
<feature type="domain" description="J" evidence="2">
    <location>
        <begin position="147"/>
        <end position="203"/>
    </location>
</feature>
<dbReference type="EMBL" id="CP007142">
    <property type="protein sequence ID" value="AJQ95237.1"/>
    <property type="molecule type" value="Genomic_DNA"/>
</dbReference>
<dbReference type="STRING" id="1445510.YC6258_03201"/>
<dbReference type="AlphaFoldDB" id="A0A0C5VKQ7"/>
<proteinExistence type="predicted"/>
<sequence>MTAQTIKNPLHPNLLVAIETTLRAHPSGMKEIELINYLDTEFEGVFPKKNLADSLILFQTHFILFNALYQLQDILWLNQNGHLIIGPIDICLYPFNSTLHLQAMTDFNHAKEYYLDFSNFNSTSRENVDDLIKSFWRNAKAHWAGEDAFKVLGLSYPCNWEDIKQRFRSLANQHHPDKGGDAEKLKPVLEAYSTLKTLYKKNG</sequence>
<dbReference type="KEGG" id="gsn:YC6258_03201"/>
<accession>A0A0C5VKQ7</accession>
<dbReference type="Pfam" id="PF00226">
    <property type="entry name" value="DnaJ"/>
    <property type="match status" value="1"/>
</dbReference>
<keyword evidence="1" id="KW-0143">Chaperone</keyword>
<name>A0A0C5VKQ7_9GAMM</name>
<protein>
    <submittedName>
        <fullName evidence="3">DnaJ-class molecular chaperone with C-terminal Zn finger domain</fullName>
    </submittedName>
</protein>
<dbReference type="PROSITE" id="PS50076">
    <property type="entry name" value="DNAJ_2"/>
    <property type="match status" value="1"/>
</dbReference>
<dbReference type="InterPro" id="IPR021059">
    <property type="entry name" value="DnaJ-related_N"/>
</dbReference>